<organism evidence="8 9">
    <name type="scientific">Ranitomeya imitator</name>
    <name type="common">mimic poison frog</name>
    <dbReference type="NCBI Taxonomy" id="111125"/>
    <lineage>
        <taxon>Eukaryota</taxon>
        <taxon>Metazoa</taxon>
        <taxon>Chordata</taxon>
        <taxon>Craniata</taxon>
        <taxon>Vertebrata</taxon>
        <taxon>Euteleostomi</taxon>
        <taxon>Amphibia</taxon>
        <taxon>Batrachia</taxon>
        <taxon>Anura</taxon>
        <taxon>Neobatrachia</taxon>
        <taxon>Hyloidea</taxon>
        <taxon>Dendrobatidae</taxon>
        <taxon>Dendrobatinae</taxon>
        <taxon>Ranitomeya</taxon>
    </lineage>
</organism>
<evidence type="ECO:0000256" key="6">
    <source>
        <dbReference type="SAM" id="Coils"/>
    </source>
</evidence>
<evidence type="ECO:0000313" key="9">
    <source>
        <dbReference type="Proteomes" id="UP001176940"/>
    </source>
</evidence>
<gene>
    <name evidence="8" type="ORF">RIMI_LOCUS17133753</name>
</gene>
<comment type="caution">
    <text evidence="8">The sequence shown here is derived from an EMBL/GenBank/DDBJ whole genome shotgun (WGS) entry which is preliminary data.</text>
</comment>
<dbReference type="EMBL" id="CAUEEQ010049324">
    <property type="protein sequence ID" value="CAJ0960099.1"/>
    <property type="molecule type" value="Genomic_DNA"/>
</dbReference>
<evidence type="ECO:0000256" key="5">
    <source>
        <dbReference type="ARBA" id="ARBA00039325"/>
    </source>
</evidence>
<feature type="coiled-coil region" evidence="6">
    <location>
        <begin position="258"/>
        <end position="292"/>
    </location>
</feature>
<dbReference type="PANTHER" id="PTHR20903">
    <property type="entry name" value="PREFOLDIN SUBUNIT 1-RELATED"/>
    <property type="match status" value="1"/>
</dbReference>
<name>A0ABN9M881_9NEOB</name>
<dbReference type="SUPFAM" id="SSF46579">
    <property type="entry name" value="Prefoldin"/>
    <property type="match status" value="1"/>
</dbReference>
<dbReference type="InterPro" id="IPR038717">
    <property type="entry name" value="Tc1-like_DDE_dom"/>
</dbReference>
<keyword evidence="9" id="KW-1185">Reference proteome</keyword>
<comment type="function">
    <text evidence="4">Binds specifically to cytosolic chaperonin (c-CPN) and transfers target proteins to it. Binds to nascent polypeptide chain and promotes folding in an environment in which there are many competing pathways for nonnative proteins.</text>
</comment>
<evidence type="ECO:0000256" key="3">
    <source>
        <dbReference type="ARBA" id="ARBA00023186"/>
    </source>
</evidence>
<keyword evidence="3" id="KW-0143">Chaperone</keyword>
<dbReference type="CDD" id="cd23164">
    <property type="entry name" value="Prefoldin_1"/>
    <property type="match status" value="1"/>
</dbReference>
<proteinExistence type="inferred from homology"/>
<dbReference type="Proteomes" id="UP001176940">
    <property type="component" value="Unassembled WGS sequence"/>
</dbReference>
<evidence type="ECO:0000256" key="2">
    <source>
        <dbReference type="ARBA" id="ARBA00011695"/>
    </source>
</evidence>
<keyword evidence="6" id="KW-0175">Coiled coil</keyword>
<dbReference type="InterPro" id="IPR009053">
    <property type="entry name" value="Prefoldin"/>
</dbReference>
<evidence type="ECO:0000256" key="4">
    <source>
        <dbReference type="ARBA" id="ARBA00024667"/>
    </source>
</evidence>
<dbReference type="Gene3D" id="1.10.287.370">
    <property type="match status" value="1"/>
</dbReference>
<evidence type="ECO:0000313" key="8">
    <source>
        <dbReference type="EMBL" id="CAJ0960099.1"/>
    </source>
</evidence>
<accession>A0ABN9M881</accession>
<reference evidence="8" key="1">
    <citation type="submission" date="2023-07" db="EMBL/GenBank/DDBJ databases">
        <authorList>
            <person name="Stuckert A."/>
        </authorList>
    </citation>
    <scope>NUCLEOTIDE SEQUENCE</scope>
</reference>
<evidence type="ECO:0000259" key="7">
    <source>
        <dbReference type="Pfam" id="PF13358"/>
    </source>
</evidence>
<feature type="domain" description="Tc1-like transposase DDE" evidence="7">
    <location>
        <begin position="4"/>
        <end position="108"/>
    </location>
</feature>
<dbReference type="PANTHER" id="PTHR20903:SF0">
    <property type="entry name" value="PREFOLDIN SUBUNIT 1"/>
    <property type="match status" value="1"/>
</dbReference>
<dbReference type="Pfam" id="PF01920">
    <property type="entry name" value="Prefoldin_2"/>
    <property type="match status" value="1"/>
</dbReference>
<protein>
    <recommendedName>
        <fullName evidence="5">Prefoldin subunit 1</fullName>
    </recommendedName>
</protein>
<dbReference type="InterPro" id="IPR036397">
    <property type="entry name" value="RNaseH_sf"/>
</dbReference>
<dbReference type="InterPro" id="IPR002777">
    <property type="entry name" value="PFD_beta-like"/>
</dbReference>
<dbReference type="Gene3D" id="3.30.420.10">
    <property type="entry name" value="Ribonuclease H-like superfamily/Ribonuclease H"/>
    <property type="match status" value="1"/>
</dbReference>
<comment type="subunit">
    <text evidence="2">Heterohexamer of two PFD-alpha type and four PFD-beta type subunits.</text>
</comment>
<comment type="similarity">
    <text evidence="1">Belongs to the prefoldin subunit beta family.</text>
</comment>
<dbReference type="Pfam" id="PF13358">
    <property type="entry name" value="DDE_3"/>
    <property type="match status" value="1"/>
</dbReference>
<evidence type="ECO:0000256" key="1">
    <source>
        <dbReference type="ARBA" id="ARBA00008045"/>
    </source>
</evidence>
<sequence>MLWGCVANAGIGNLVKVEGRMDSSQYRQILDNNVHESVTKLKLRRGWISQQDNDPKHRSKSTQAFMQRNNYTVLEWPSQSPDLNIIEHLWDHLKRVIHARRPSNLTELELFWGTSQISDLTVCTALCQITDLTSSAAGFTVPALSRLCEATSLPAGPGSVAILDPGLEEAGREGVHEMAFTELQAKVIDTQQKVKLADLQIEQLSRTKKHAHLTDTEIKNLPDGTPMYEGVGRMFVLQTKEKIHGQLLSKQKIADDKIAEIEQKKSYLERSVKEAEDNIREMLLARKSVNRKWGKCLSGASMGP</sequence>